<comment type="caution">
    <text evidence="1">The sequence shown here is derived from an EMBL/GenBank/DDBJ whole genome shotgun (WGS) entry which is preliminary data.</text>
</comment>
<keyword evidence="2" id="KW-1185">Reference proteome</keyword>
<organism evidence="1 2">
    <name type="scientific">Hemibagrus wyckioides</name>
    <dbReference type="NCBI Taxonomy" id="337641"/>
    <lineage>
        <taxon>Eukaryota</taxon>
        <taxon>Metazoa</taxon>
        <taxon>Chordata</taxon>
        <taxon>Craniata</taxon>
        <taxon>Vertebrata</taxon>
        <taxon>Euteleostomi</taxon>
        <taxon>Actinopterygii</taxon>
        <taxon>Neopterygii</taxon>
        <taxon>Teleostei</taxon>
        <taxon>Ostariophysi</taxon>
        <taxon>Siluriformes</taxon>
        <taxon>Bagridae</taxon>
        <taxon>Hemibagrus</taxon>
    </lineage>
</organism>
<reference evidence="1 2" key="1">
    <citation type="submission" date="2021-06" db="EMBL/GenBank/DDBJ databases">
        <title>Chromosome-level genome assembly of the red-tail catfish (Hemibagrus wyckioides).</title>
        <authorList>
            <person name="Shao F."/>
        </authorList>
    </citation>
    <scope>NUCLEOTIDE SEQUENCE [LARGE SCALE GENOMIC DNA]</scope>
    <source>
        <strain evidence="1">EC202008001</strain>
        <tissue evidence="1">Blood</tissue>
    </source>
</reference>
<evidence type="ECO:0000313" key="1">
    <source>
        <dbReference type="EMBL" id="KAG7323826.1"/>
    </source>
</evidence>
<accession>A0A9D3SGT9</accession>
<dbReference type="AlphaFoldDB" id="A0A9D3SGT9"/>
<evidence type="ECO:0000313" key="2">
    <source>
        <dbReference type="Proteomes" id="UP000824219"/>
    </source>
</evidence>
<sequence>MGNFPRMRRRKSGGFRRNVKDIDFHAHQKDCSWRNFRETLRGLCTRSFTYFLQGISLLTRPQETASGAGVKGELQAKPRRIKPQRFILRKHMKEGRKEGGREVLYIQSSLGGVINQSECSVSKLQICARGV</sequence>
<dbReference type="EMBL" id="JAHKSW010000015">
    <property type="protein sequence ID" value="KAG7323826.1"/>
    <property type="molecule type" value="Genomic_DNA"/>
</dbReference>
<gene>
    <name evidence="1" type="ORF">KOW79_013528</name>
</gene>
<name>A0A9D3SGT9_9TELE</name>
<proteinExistence type="predicted"/>
<dbReference type="Proteomes" id="UP000824219">
    <property type="component" value="Linkage Group LG15"/>
</dbReference>
<protein>
    <submittedName>
        <fullName evidence="1">Uncharacterized protein</fullName>
    </submittedName>
</protein>